<evidence type="ECO:0000313" key="2">
    <source>
        <dbReference type="EMBL" id="KAF2692166.1"/>
    </source>
</evidence>
<keyword evidence="3" id="KW-1185">Reference proteome</keyword>
<gene>
    <name evidence="2" type="ORF">K458DRAFT_381993</name>
</gene>
<evidence type="ECO:0000313" key="3">
    <source>
        <dbReference type="Proteomes" id="UP000799291"/>
    </source>
</evidence>
<organism evidence="2 3">
    <name type="scientific">Lentithecium fluviatile CBS 122367</name>
    <dbReference type="NCBI Taxonomy" id="1168545"/>
    <lineage>
        <taxon>Eukaryota</taxon>
        <taxon>Fungi</taxon>
        <taxon>Dikarya</taxon>
        <taxon>Ascomycota</taxon>
        <taxon>Pezizomycotina</taxon>
        <taxon>Dothideomycetes</taxon>
        <taxon>Pleosporomycetidae</taxon>
        <taxon>Pleosporales</taxon>
        <taxon>Massarineae</taxon>
        <taxon>Lentitheciaceae</taxon>
        <taxon>Lentithecium</taxon>
    </lineage>
</organism>
<sequence>MSRTIELGRAVVCSQNAKLELWLTTLITLSPSQGVINLQNFSENGVIKLLSSGNTWVGRADGMQMLLDITVHREPLASNQLRQLANSIISAPAWKQLNLRPSLPIDPMATDGKLHINIGQCRYDASLPAKKGHHVGPTVPSSDANPPEGVPILSLQSVHCAMVITESRSRVTATRPMRAQPRSDNIRGPYEDAVAYDHVADQDSEMLFEAGPEVTDELHAEIKTAESRLPRLSLRGRKRKRPYTVPNERRHMKSSCDATPRSKRNRPSTFSTAPVAPLDAPAFAELQQVETMIDAGLRISVSNSLRGSSGGLKIKANTFTEGLADVAPALWRPGYLLALSQRTHLVSTLSLSLGRASLRAKSGTLQTQISALTSPVIRDAEYQIYPILINGLEVNRVSSSAAARIWLHTQKILLSKPFSAAVQPFCSFWSPSLDQVDADEILEESRGRVDEDGIEFPLDDILGMDRVPCDEPVIATGLAHEDDRLLDDHFIRTASIVGASSQDELLSDSTCLAWEGANGPVPVLPMDQRSGAPSGPVTPDVRPTHGVMGAIDRTAAEFTDNPHSTSDDILFEPGSSGNGLISVEQGRPRFVEGASDEQCKVAVLDNDIIVC</sequence>
<evidence type="ECO:0000256" key="1">
    <source>
        <dbReference type="SAM" id="MobiDB-lite"/>
    </source>
</evidence>
<protein>
    <submittedName>
        <fullName evidence="2">Uncharacterized protein</fullName>
    </submittedName>
</protein>
<dbReference type="OrthoDB" id="4187154at2759"/>
<feature type="region of interest" description="Disordered" evidence="1">
    <location>
        <begin position="236"/>
        <end position="274"/>
    </location>
</feature>
<accession>A0A6G1JNV1</accession>
<reference evidence="2" key="1">
    <citation type="journal article" date="2020" name="Stud. Mycol.">
        <title>101 Dothideomycetes genomes: a test case for predicting lifestyles and emergence of pathogens.</title>
        <authorList>
            <person name="Haridas S."/>
            <person name="Albert R."/>
            <person name="Binder M."/>
            <person name="Bloem J."/>
            <person name="Labutti K."/>
            <person name="Salamov A."/>
            <person name="Andreopoulos B."/>
            <person name="Baker S."/>
            <person name="Barry K."/>
            <person name="Bills G."/>
            <person name="Bluhm B."/>
            <person name="Cannon C."/>
            <person name="Castanera R."/>
            <person name="Culley D."/>
            <person name="Daum C."/>
            <person name="Ezra D."/>
            <person name="Gonzalez J."/>
            <person name="Henrissat B."/>
            <person name="Kuo A."/>
            <person name="Liang C."/>
            <person name="Lipzen A."/>
            <person name="Lutzoni F."/>
            <person name="Magnuson J."/>
            <person name="Mondo S."/>
            <person name="Nolan M."/>
            <person name="Ohm R."/>
            <person name="Pangilinan J."/>
            <person name="Park H.-J."/>
            <person name="Ramirez L."/>
            <person name="Alfaro M."/>
            <person name="Sun H."/>
            <person name="Tritt A."/>
            <person name="Yoshinaga Y."/>
            <person name="Zwiers L.-H."/>
            <person name="Turgeon B."/>
            <person name="Goodwin S."/>
            <person name="Spatafora J."/>
            <person name="Crous P."/>
            <person name="Grigoriev I."/>
        </authorList>
    </citation>
    <scope>NUCLEOTIDE SEQUENCE</scope>
    <source>
        <strain evidence="2">CBS 122367</strain>
    </source>
</reference>
<dbReference type="EMBL" id="MU005569">
    <property type="protein sequence ID" value="KAF2692166.1"/>
    <property type="molecule type" value="Genomic_DNA"/>
</dbReference>
<dbReference type="Proteomes" id="UP000799291">
    <property type="component" value="Unassembled WGS sequence"/>
</dbReference>
<name>A0A6G1JNV1_9PLEO</name>
<proteinExistence type="predicted"/>
<dbReference type="AlphaFoldDB" id="A0A6G1JNV1"/>